<dbReference type="Gene3D" id="3.10.450.350">
    <property type="match status" value="2"/>
</dbReference>
<feature type="domain" description="Opacity-associated protein A-like N-terminal" evidence="10">
    <location>
        <begin position="8"/>
        <end position="35"/>
    </location>
</feature>
<evidence type="ECO:0000256" key="2">
    <source>
        <dbReference type="ARBA" id="ARBA00004196"/>
    </source>
</evidence>
<evidence type="ECO:0000259" key="9">
    <source>
        <dbReference type="Pfam" id="PF04225"/>
    </source>
</evidence>
<gene>
    <name evidence="12" type="ORF">FM042_10905</name>
</gene>
<evidence type="ECO:0000259" key="8">
    <source>
        <dbReference type="Pfam" id="PF01551"/>
    </source>
</evidence>
<feature type="domain" description="Opacity-associated protein A LysM-like" evidence="9">
    <location>
        <begin position="77"/>
        <end position="158"/>
    </location>
</feature>
<evidence type="ECO:0000256" key="6">
    <source>
        <dbReference type="ARBA" id="ARBA00022833"/>
    </source>
</evidence>
<keyword evidence="7" id="KW-0482">Metalloprotease</keyword>
<dbReference type="Gene3D" id="2.70.70.10">
    <property type="entry name" value="Glucose Permease (Domain IIA)"/>
    <property type="match status" value="1"/>
</dbReference>
<dbReference type="PANTHER" id="PTHR21666">
    <property type="entry name" value="PEPTIDASE-RELATED"/>
    <property type="match status" value="1"/>
</dbReference>
<protein>
    <submittedName>
        <fullName evidence="12">Peptidoglycan DD-metalloendopeptidase family protein</fullName>
    </submittedName>
</protein>
<dbReference type="OrthoDB" id="9805070at2"/>
<evidence type="ECO:0000256" key="1">
    <source>
        <dbReference type="ARBA" id="ARBA00001947"/>
    </source>
</evidence>
<accession>A0A552WZP2</accession>
<proteinExistence type="predicted"/>
<organism evidence="12 13">
    <name type="scientific">Aliidiomarina halalkaliphila</name>
    <dbReference type="NCBI Taxonomy" id="2593535"/>
    <lineage>
        <taxon>Bacteria</taxon>
        <taxon>Pseudomonadati</taxon>
        <taxon>Pseudomonadota</taxon>
        <taxon>Gammaproteobacteria</taxon>
        <taxon>Alteromonadales</taxon>
        <taxon>Idiomarinaceae</taxon>
        <taxon>Aliidiomarina</taxon>
    </lineage>
</organism>
<evidence type="ECO:0000256" key="5">
    <source>
        <dbReference type="ARBA" id="ARBA00022801"/>
    </source>
</evidence>
<dbReference type="InterPro" id="IPR016047">
    <property type="entry name" value="M23ase_b-sheet_dom"/>
</dbReference>
<dbReference type="FunFam" id="2.70.70.10:FF:000002">
    <property type="entry name" value="Murein DD-endopeptidase MepM"/>
    <property type="match status" value="1"/>
</dbReference>
<name>A0A552WZP2_9GAMM</name>
<dbReference type="InterPro" id="IPR013731">
    <property type="entry name" value="OapA_N"/>
</dbReference>
<keyword evidence="5" id="KW-0378">Hydrolase</keyword>
<dbReference type="InterPro" id="IPR007340">
    <property type="entry name" value="LysM_Opacity-associatedA"/>
</dbReference>
<dbReference type="InterPro" id="IPR045834">
    <property type="entry name" value="Csd3_N2"/>
</dbReference>
<evidence type="ECO:0000313" key="13">
    <source>
        <dbReference type="Proteomes" id="UP000320359"/>
    </source>
</evidence>
<sequence length="436" mass="49544">MVEPIQRFLQQLPKRHQIIIISVSILLLVLLVWPSEKASASRDMAGYEPLEPGVRYDLELYLGESHSLEDDPSNLTWVDYEVRSGDSMARIFQRVGFSARQLHELTQAPDANVLRRIHPGDTLRFARDQDDNLVAMHYRLNDTETLMIYRDEDGQYVSEREQKVIDTRLEFAHAEIRTSFWNAGVSAGLSQGLIMSLAELFGWDIDFALDIRAGDEFSVLYETNFIDGQFVGVGRIVAAEFTNQGDRFTAVRHEDGRYYTAEGRSLRQTFLRAPVAFNRVSSEFNPRRMHPVTGRVVPHNGIDYAAPVGTPVMASGDGRVVASAYNNLNGHYIFIQHGERYMTKYLHLHRRSVQQGDRVKQGQIIGQVGATGRVTGPHLHYEFLVDGVHRNPRTVELPKAEPLPAAQMAVFKKIAEEKLAMINGRKRFYLAMRDDD</sequence>
<dbReference type="PANTHER" id="PTHR21666:SF288">
    <property type="entry name" value="CELL DIVISION PROTEIN YTFB"/>
    <property type="match status" value="1"/>
</dbReference>
<reference evidence="12 13" key="1">
    <citation type="submission" date="2019-07" db="EMBL/GenBank/DDBJ databases">
        <authorList>
            <person name="Yang M."/>
            <person name="Zhao D."/>
            <person name="Xiang H."/>
        </authorList>
    </citation>
    <scope>NUCLEOTIDE SEQUENCE [LARGE SCALE GENOMIC DNA]</scope>
    <source>
        <strain evidence="12 13">IM1326</strain>
    </source>
</reference>
<dbReference type="Pfam" id="PF04225">
    <property type="entry name" value="LysM_OapA"/>
    <property type="match status" value="1"/>
</dbReference>
<dbReference type="GO" id="GO:0030313">
    <property type="term" value="C:cell envelope"/>
    <property type="evidence" value="ECO:0007669"/>
    <property type="project" value="UniProtKB-SubCell"/>
</dbReference>
<dbReference type="Pfam" id="PF19425">
    <property type="entry name" value="Csd3_N2"/>
    <property type="match status" value="1"/>
</dbReference>
<comment type="cofactor">
    <cofactor evidence="1">
        <name>Zn(2+)</name>
        <dbReference type="ChEBI" id="CHEBI:29105"/>
    </cofactor>
</comment>
<feature type="domain" description="M23ase beta-sheet core" evidence="8">
    <location>
        <begin position="298"/>
        <end position="392"/>
    </location>
</feature>
<dbReference type="GO" id="GO:0006508">
    <property type="term" value="P:proteolysis"/>
    <property type="evidence" value="ECO:0007669"/>
    <property type="project" value="UniProtKB-KW"/>
</dbReference>
<evidence type="ECO:0000259" key="11">
    <source>
        <dbReference type="Pfam" id="PF19425"/>
    </source>
</evidence>
<keyword evidence="4" id="KW-0479">Metal-binding</keyword>
<keyword evidence="3" id="KW-0645">Protease</keyword>
<dbReference type="GO" id="GO:0004222">
    <property type="term" value="F:metalloendopeptidase activity"/>
    <property type="evidence" value="ECO:0007669"/>
    <property type="project" value="TreeGrafter"/>
</dbReference>
<evidence type="ECO:0000256" key="3">
    <source>
        <dbReference type="ARBA" id="ARBA00022670"/>
    </source>
</evidence>
<evidence type="ECO:0000256" key="7">
    <source>
        <dbReference type="ARBA" id="ARBA00023049"/>
    </source>
</evidence>
<dbReference type="AlphaFoldDB" id="A0A552WZP2"/>
<dbReference type="Proteomes" id="UP000320359">
    <property type="component" value="Unassembled WGS sequence"/>
</dbReference>
<evidence type="ECO:0000313" key="12">
    <source>
        <dbReference type="EMBL" id="TRW48156.1"/>
    </source>
</evidence>
<dbReference type="SUPFAM" id="SSF51261">
    <property type="entry name" value="Duplicated hybrid motif"/>
    <property type="match status" value="1"/>
</dbReference>
<keyword evidence="13" id="KW-1185">Reference proteome</keyword>
<dbReference type="Pfam" id="PF01551">
    <property type="entry name" value="Peptidase_M23"/>
    <property type="match status" value="1"/>
</dbReference>
<comment type="caution">
    <text evidence="12">The sequence shown here is derived from an EMBL/GenBank/DDBJ whole genome shotgun (WGS) entry which is preliminary data.</text>
</comment>
<dbReference type="Pfam" id="PF08525">
    <property type="entry name" value="OapA_N"/>
    <property type="match status" value="1"/>
</dbReference>
<feature type="domain" description="Csd3-like second N-terminal" evidence="11">
    <location>
        <begin position="173"/>
        <end position="286"/>
    </location>
</feature>
<dbReference type="CDD" id="cd12797">
    <property type="entry name" value="M23_peptidase"/>
    <property type="match status" value="1"/>
</dbReference>
<dbReference type="GO" id="GO:0042834">
    <property type="term" value="F:peptidoglycan binding"/>
    <property type="evidence" value="ECO:0007669"/>
    <property type="project" value="InterPro"/>
</dbReference>
<keyword evidence="6" id="KW-0862">Zinc</keyword>
<dbReference type="EMBL" id="VJWL01000004">
    <property type="protein sequence ID" value="TRW48156.1"/>
    <property type="molecule type" value="Genomic_DNA"/>
</dbReference>
<dbReference type="GO" id="GO:0046872">
    <property type="term" value="F:metal ion binding"/>
    <property type="evidence" value="ECO:0007669"/>
    <property type="project" value="UniProtKB-KW"/>
</dbReference>
<dbReference type="InterPro" id="IPR050570">
    <property type="entry name" value="Cell_wall_metabolism_enzyme"/>
</dbReference>
<comment type="subcellular location">
    <subcellularLocation>
        <location evidence="2">Cell envelope</location>
    </subcellularLocation>
</comment>
<evidence type="ECO:0000256" key="4">
    <source>
        <dbReference type="ARBA" id="ARBA00022723"/>
    </source>
</evidence>
<dbReference type="InterPro" id="IPR011055">
    <property type="entry name" value="Dup_hybrid_motif"/>
</dbReference>
<evidence type="ECO:0000259" key="10">
    <source>
        <dbReference type="Pfam" id="PF08525"/>
    </source>
</evidence>